<dbReference type="EMBL" id="JANDBD010000007">
    <property type="protein sequence ID" value="MCP9273935.1"/>
    <property type="molecule type" value="Genomic_DNA"/>
</dbReference>
<comment type="caution">
    <text evidence="2">The sequence shown here is derived from an EMBL/GenBank/DDBJ whole genome shotgun (WGS) entry which is preliminary data.</text>
</comment>
<feature type="transmembrane region" description="Helical" evidence="1">
    <location>
        <begin position="87"/>
        <end position="104"/>
    </location>
</feature>
<evidence type="ECO:0008006" key="4">
    <source>
        <dbReference type="Google" id="ProtNLM"/>
    </source>
</evidence>
<feature type="transmembrane region" description="Helical" evidence="1">
    <location>
        <begin position="38"/>
        <end position="57"/>
    </location>
</feature>
<dbReference type="Proteomes" id="UP001651690">
    <property type="component" value="Unassembled WGS sequence"/>
</dbReference>
<name>A0ABT1M4Z5_9MYCO</name>
<gene>
    <name evidence="2" type="ORF">NM203_17235</name>
</gene>
<accession>A0ABT1M4Z5</accession>
<sequence>MSTSQTGVQLRQRGLGIGLGGLVVQLIGVAMVSTYAAGTLAFIPLTAGALLVVLSYTRVKDSTGLANFAGAATLLFGLIATSAGSGGWTGFLFILIGVAVEVFGNKQLSAGIRS</sequence>
<keyword evidence="1" id="KW-0812">Transmembrane</keyword>
<proteinExistence type="predicted"/>
<protein>
    <recommendedName>
        <fullName evidence="4">Integral membrane protein</fullName>
    </recommendedName>
</protein>
<keyword evidence="1" id="KW-0472">Membrane</keyword>
<feature type="transmembrane region" description="Helical" evidence="1">
    <location>
        <begin position="64"/>
        <end position="81"/>
    </location>
</feature>
<organism evidence="2 3">
    <name type="scientific">Mycolicibacterium arenosum</name>
    <dbReference type="NCBI Taxonomy" id="2952157"/>
    <lineage>
        <taxon>Bacteria</taxon>
        <taxon>Bacillati</taxon>
        <taxon>Actinomycetota</taxon>
        <taxon>Actinomycetes</taxon>
        <taxon>Mycobacteriales</taxon>
        <taxon>Mycobacteriaceae</taxon>
        <taxon>Mycolicibacterium</taxon>
    </lineage>
</organism>
<reference evidence="2 3" key="1">
    <citation type="submission" date="2022-06" db="EMBL/GenBank/DDBJ databases">
        <title>Mycolicibacterium sp. CAU 1645 isolated from seawater.</title>
        <authorList>
            <person name="Kim W."/>
        </authorList>
    </citation>
    <scope>NUCLEOTIDE SEQUENCE [LARGE SCALE GENOMIC DNA]</scope>
    <source>
        <strain evidence="2 3">CAU 1645</strain>
    </source>
</reference>
<evidence type="ECO:0000313" key="3">
    <source>
        <dbReference type="Proteomes" id="UP001651690"/>
    </source>
</evidence>
<evidence type="ECO:0000256" key="1">
    <source>
        <dbReference type="SAM" id="Phobius"/>
    </source>
</evidence>
<dbReference type="RefSeq" id="WP_255061271.1">
    <property type="nucleotide sequence ID" value="NZ_JANDBD010000007.1"/>
</dbReference>
<evidence type="ECO:0000313" key="2">
    <source>
        <dbReference type="EMBL" id="MCP9273935.1"/>
    </source>
</evidence>
<keyword evidence="1" id="KW-1133">Transmembrane helix</keyword>
<keyword evidence="3" id="KW-1185">Reference proteome</keyword>
<feature type="transmembrane region" description="Helical" evidence="1">
    <location>
        <begin position="12"/>
        <end position="32"/>
    </location>
</feature>